<dbReference type="Proteomes" id="UP001143330">
    <property type="component" value="Unassembled WGS sequence"/>
</dbReference>
<accession>A0A9W6ND93</accession>
<reference evidence="1" key="2">
    <citation type="submission" date="2023-01" db="EMBL/GenBank/DDBJ databases">
        <authorList>
            <person name="Sun Q."/>
            <person name="Evtushenko L."/>
        </authorList>
    </citation>
    <scope>NUCLEOTIDE SEQUENCE</scope>
    <source>
        <strain evidence="1">VKM B-2789</strain>
    </source>
</reference>
<dbReference type="EMBL" id="BSFM01000021">
    <property type="protein sequence ID" value="GLK86668.1"/>
    <property type="molecule type" value="Genomic_DNA"/>
</dbReference>
<gene>
    <name evidence="1" type="ORF">GCM10017653_47380</name>
</gene>
<comment type="caution">
    <text evidence="1">The sequence shown here is derived from an EMBL/GenBank/DDBJ whole genome shotgun (WGS) entry which is preliminary data.</text>
</comment>
<evidence type="ECO:0000313" key="2">
    <source>
        <dbReference type="Proteomes" id="UP001143330"/>
    </source>
</evidence>
<reference evidence="1" key="1">
    <citation type="journal article" date="2014" name="Int. J. Syst. Evol. Microbiol.">
        <title>Complete genome sequence of Corynebacterium casei LMG S-19264T (=DSM 44701T), isolated from a smear-ripened cheese.</title>
        <authorList>
            <consortium name="US DOE Joint Genome Institute (JGI-PGF)"/>
            <person name="Walter F."/>
            <person name="Albersmeier A."/>
            <person name="Kalinowski J."/>
            <person name="Ruckert C."/>
        </authorList>
    </citation>
    <scope>NUCLEOTIDE SEQUENCE</scope>
    <source>
        <strain evidence="1">VKM B-2789</strain>
    </source>
</reference>
<proteinExistence type="predicted"/>
<protein>
    <submittedName>
        <fullName evidence="1">Uncharacterized protein</fullName>
    </submittedName>
</protein>
<dbReference type="AlphaFoldDB" id="A0A9W6ND93"/>
<evidence type="ECO:0000313" key="1">
    <source>
        <dbReference type="EMBL" id="GLK86668.1"/>
    </source>
</evidence>
<dbReference type="Gene3D" id="1.10.260.40">
    <property type="entry name" value="lambda repressor-like DNA-binding domains"/>
    <property type="match status" value="1"/>
</dbReference>
<name>A0A9W6ND93_9HYPH</name>
<dbReference type="InterPro" id="IPR010982">
    <property type="entry name" value="Lambda_DNA-bd_dom_sf"/>
</dbReference>
<dbReference type="InterPro" id="IPR036782">
    <property type="entry name" value="NE0471-like_N"/>
</dbReference>
<dbReference type="RefSeq" id="WP_213363702.1">
    <property type="nucleotide sequence ID" value="NZ_BSFM01000021.1"/>
</dbReference>
<dbReference type="GO" id="GO:0003677">
    <property type="term" value="F:DNA binding"/>
    <property type="evidence" value="ECO:0007669"/>
    <property type="project" value="InterPro"/>
</dbReference>
<organism evidence="1 2">
    <name type="scientific">Ancylobacter defluvii</name>
    <dbReference type="NCBI Taxonomy" id="1282440"/>
    <lineage>
        <taxon>Bacteria</taxon>
        <taxon>Pseudomonadati</taxon>
        <taxon>Pseudomonadota</taxon>
        <taxon>Alphaproteobacteria</taxon>
        <taxon>Hyphomicrobiales</taxon>
        <taxon>Xanthobacteraceae</taxon>
        <taxon>Ancylobacter</taxon>
    </lineage>
</organism>
<sequence length="186" mass="20432">MTTFMPRIKSVEAEKPATLKLEWKPEVTVAGTGHSDIATLIQNMPVSRVDLTGWIATGGEALASLTNWVAFACVKPIEYNSAVAWDDDGDIAIDAYHLWKLAEEQKPFTSEDAAAWQKAVRMSNSEIADFFNISVSSWNAYKAGAAIPPAIGMACRAAQRDPLLIEAHWRPRKSGRPRKSEQESAT</sequence>
<dbReference type="Gene3D" id="3.30.2020.10">
    <property type="entry name" value="NE0471-like N-terminal domain"/>
    <property type="match status" value="1"/>
</dbReference>
<keyword evidence="2" id="KW-1185">Reference proteome</keyword>